<name>A0A9P4GIW7_9PLEO</name>
<dbReference type="AlphaFoldDB" id="A0A9P4GIW7"/>
<reference evidence="1" key="1">
    <citation type="submission" date="2020-01" db="EMBL/GenBank/DDBJ databases">
        <authorList>
            <consortium name="DOE Joint Genome Institute"/>
            <person name="Haridas S."/>
            <person name="Albert R."/>
            <person name="Binder M."/>
            <person name="Bloem J."/>
            <person name="Labutti K."/>
            <person name="Salamov A."/>
            <person name="Andreopoulos B."/>
            <person name="Baker S.E."/>
            <person name="Barry K."/>
            <person name="Bills G."/>
            <person name="Bluhm B.H."/>
            <person name="Cannon C."/>
            <person name="Castanera R."/>
            <person name="Culley D.E."/>
            <person name="Daum C."/>
            <person name="Ezra D."/>
            <person name="Gonzalez J.B."/>
            <person name="Henrissat B."/>
            <person name="Kuo A."/>
            <person name="Liang C."/>
            <person name="Lipzen A."/>
            <person name="Lutzoni F."/>
            <person name="Magnuson J."/>
            <person name="Mondo S."/>
            <person name="Nolan M."/>
            <person name="Ohm R."/>
            <person name="Pangilinan J."/>
            <person name="Park H.-J."/>
            <person name="Ramirez L."/>
            <person name="Alfaro M."/>
            <person name="Sun H."/>
            <person name="Tritt A."/>
            <person name="Yoshinaga Y."/>
            <person name="Zwiers L.-H."/>
            <person name="Turgeon B.G."/>
            <person name="Goodwin S.B."/>
            <person name="Spatafora J.W."/>
            <person name="Crous P.W."/>
            <person name="Grigoriev I.V."/>
        </authorList>
    </citation>
    <scope>NUCLEOTIDE SEQUENCE</scope>
    <source>
        <strain evidence="1">CBS 394.84</strain>
    </source>
</reference>
<dbReference type="GeneID" id="63855739"/>
<keyword evidence="2" id="KW-1185">Reference proteome</keyword>
<comment type="caution">
    <text evidence="1">The sequence shown here is derived from an EMBL/GenBank/DDBJ whole genome shotgun (WGS) entry which is preliminary data.</text>
</comment>
<accession>A0A9P4GIW7</accession>
<protein>
    <submittedName>
        <fullName evidence="1">Uncharacterized protein</fullName>
    </submittedName>
</protein>
<sequence>MTPVGPSHHKSGWICRVTFVYTMAVWVQYDEDRFSGNRRGHLTDTISVGVGQNHDWVCCVCGRAVGKCTIANLYSGIYRKRLHIIEQKVARS</sequence>
<gene>
    <name evidence="1" type="ORF">K460DRAFT_51841</name>
</gene>
<dbReference type="RefSeq" id="XP_040789581.1">
    <property type="nucleotide sequence ID" value="XM_040938483.1"/>
</dbReference>
<dbReference type="Proteomes" id="UP000800039">
    <property type="component" value="Unassembled WGS sequence"/>
</dbReference>
<organism evidence="1 2">
    <name type="scientific">Cucurbitaria berberidis CBS 394.84</name>
    <dbReference type="NCBI Taxonomy" id="1168544"/>
    <lineage>
        <taxon>Eukaryota</taxon>
        <taxon>Fungi</taxon>
        <taxon>Dikarya</taxon>
        <taxon>Ascomycota</taxon>
        <taxon>Pezizomycotina</taxon>
        <taxon>Dothideomycetes</taxon>
        <taxon>Pleosporomycetidae</taxon>
        <taxon>Pleosporales</taxon>
        <taxon>Pleosporineae</taxon>
        <taxon>Cucurbitariaceae</taxon>
        <taxon>Cucurbitaria</taxon>
    </lineage>
</organism>
<evidence type="ECO:0000313" key="2">
    <source>
        <dbReference type="Proteomes" id="UP000800039"/>
    </source>
</evidence>
<proteinExistence type="predicted"/>
<dbReference type="EMBL" id="ML976615">
    <property type="protein sequence ID" value="KAF1847018.1"/>
    <property type="molecule type" value="Genomic_DNA"/>
</dbReference>
<evidence type="ECO:0000313" key="1">
    <source>
        <dbReference type="EMBL" id="KAF1847018.1"/>
    </source>
</evidence>